<sequence length="273" mass="32349">MEFSLVGDITVETNSELIRQKYKQIIINAITFFSKETGLTIDDMKIHIVISRDYINDIKKRHYQPDEINDINSNAMFIPKDYQNEEFRKIDKAIIIVNLMKLEAYQASLCSIESIIIHELIHYYDYYFIYPNNVIDRYGKIICSQPGSIEYVIFGYFQLRSEFRAKYFQEKYIVSGMEEIKEDYMSKFLVRIEFSNNSNLFYTLSHARGQLLCWETITDENQAAKDYIEQRKNEIEDIEKDKCIKNVADIHTLVEFFDFCDKLKSAQEPSAIH</sequence>
<organism evidence="1 2">
    <name type="scientific">Paenibacillus radicis</name>
    <name type="common">ex Xue et al. 2023</name>
    <dbReference type="NCBI Taxonomy" id="2972489"/>
    <lineage>
        <taxon>Bacteria</taxon>
        <taxon>Bacillati</taxon>
        <taxon>Bacillota</taxon>
        <taxon>Bacilli</taxon>
        <taxon>Bacillales</taxon>
        <taxon>Paenibacillaceae</taxon>
        <taxon>Paenibacillus</taxon>
    </lineage>
</organism>
<reference evidence="1 2" key="1">
    <citation type="submission" date="2022-08" db="EMBL/GenBank/DDBJ databases">
        <title>Paenibacillus endoradicis sp. nov., Paenibacillus radicibacter sp. nov and Paenibacillus pararadicis sp. nov., three cold-adapted plant growth-promoting bacteria isolated from root of Larix gmelinii in Great Khingan.</title>
        <authorList>
            <person name="Xue H."/>
        </authorList>
    </citation>
    <scope>NUCLEOTIDE SEQUENCE [LARGE SCALE GENOMIC DNA]</scope>
    <source>
        <strain evidence="1 2">N5-1-1-5</strain>
    </source>
</reference>
<name>A0ABT1YV17_9BACL</name>
<dbReference type="Proteomes" id="UP001300012">
    <property type="component" value="Unassembled WGS sequence"/>
</dbReference>
<proteinExistence type="predicted"/>
<comment type="caution">
    <text evidence="1">The sequence shown here is derived from an EMBL/GenBank/DDBJ whole genome shotgun (WGS) entry which is preliminary data.</text>
</comment>
<dbReference type="RefSeq" id="WP_258218287.1">
    <property type="nucleotide sequence ID" value="NZ_JANQBD010000055.1"/>
</dbReference>
<accession>A0ABT1YV17</accession>
<evidence type="ECO:0000313" key="1">
    <source>
        <dbReference type="EMBL" id="MCR8636794.1"/>
    </source>
</evidence>
<gene>
    <name evidence="1" type="ORF">NV381_37125</name>
</gene>
<dbReference type="EMBL" id="JANQBD010000055">
    <property type="protein sequence ID" value="MCR8636794.1"/>
    <property type="molecule type" value="Genomic_DNA"/>
</dbReference>
<protein>
    <submittedName>
        <fullName evidence="1">Uncharacterized protein</fullName>
    </submittedName>
</protein>
<keyword evidence="2" id="KW-1185">Reference proteome</keyword>
<evidence type="ECO:0000313" key="2">
    <source>
        <dbReference type="Proteomes" id="UP001300012"/>
    </source>
</evidence>